<gene>
    <name evidence="2" type="ORF">SISSUDRAFT_1133053</name>
</gene>
<proteinExistence type="predicted"/>
<evidence type="ECO:0000313" key="3">
    <source>
        <dbReference type="Proteomes" id="UP000076798"/>
    </source>
</evidence>
<dbReference type="AlphaFoldDB" id="A0A165XX18"/>
<dbReference type="OrthoDB" id="3226519at2759"/>
<keyword evidence="3" id="KW-1185">Reference proteome</keyword>
<feature type="chain" id="PRO_5007869166" description="Cyanovirin-N domain-containing protein" evidence="1">
    <location>
        <begin position="21"/>
        <end position="182"/>
    </location>
</feature>
<reference evidence="2 3" key="1">
    <citation type="journal article" date="2016" name="Mol. Biol. Evol.">
        <title>Comparative Genomics of Early-Diverging Mushroom-Forming Fungi Provides Insights into the Origins of Lignocellulose Decay Capabilities.</title>
        <authorList>
            <person name="Nagy L.G."/>
            <person name="Riley R."/>
            <person name="Tritt A."/>
            <person name="Adam C."/>
            <person name="Daum C."/>
            <person name="Floudas D."/>
            <person name="Sun H."/>
            <person name="Yadav J.S."/>
            <person name="Pangilinan J."/>
            <person name="Larsson K.H."/>
            <person name="Matsuura K."/>
            <person name="Barry K."/>
            <person name="Labutti K."/>
            <person name="Kuo R."/>
            <person name="Ohm R.A."/>
            <person name="Bhattacharya S.S."/>
            <person name="Shirouzu T."/>
            <person name="Yoshinaga Y."/>
            <person name="Martin F.M."/>
            <person name="Grigoriev I.V."/>
            <person name="Hibbett D.S."/>
        </authorList>
    </citation>
    <scope>NUCLEOTIDE SEQUENCE [LARGE SCALE GENOMIC DNA]</scope>
    <source>
        <strain evidence="2 3">HHB10207 ss-3</strain>
    </source>
</reference>
<organism evidence="2 3">
    <name type="scientific">Sistotremastrum suecicum HHB10207 ss-3</name>
    <dbReference type="NCBI Taxonomy" id="1314776"/>
    <lineage>
        <taxon>Eukaryota</taxon>
        <taxon>Fungi</taxon>
        <taxon>Dikarya</taxon>
        <taxon>Basidiomycota</taxon>
        <taxon>Agaricomycotina</taxon>
        <taxon>Agaricomycetes</taxon>
        <taxon>Sistotremastrales</taxon>
        <taxon>Sistotremastraceae</taxon>
        <taxon>Sistotremastrum</taxon>
    </lineage>
</organism>
<evidence type="ECO:0008006" key="4">
    <source>
        <dbReference type="Google" id="ProtNLM"/>
    </source>
</evidence>
<dbReference type="EMBL" id="KV428308">
    <property type="protein sequence ID" value="KZT32642.1"/>
    <property type="molecule type" value="Genomic_DNA"/>
</dbReference>
<keyword evidence="1" id="KW-0732">Signal</keyword>
<evidence type="ECO:0000256" key="1">
    <source>
        <dbReference type="SAM" id="SignalP"/>
    </source>
</evidence>
<protein>
    <recommendedName>
        <fullName evidence="4">Cyanovirin-N domain-containing protein</fullName>
    </recommendedName>
</protein>
<feature type="signal peptide" evidence="1">
    <location>
        <begin position="1"/>
        <end position="20"/>
    </location>
</feature>
<name>A0A165XX18_9AGAM</name>
<sequence>MRFSIATFVAVATLVSTAAGAIFERSPLLCEDGSEATILSEKIVDGKPLVHAACPVTTVEKREPETSLTKRGYDLCGAPCTTYCIGGSGGPNPNDCSVIATDYHNDGEFTLTANNYLIWTYGSCEISMYANGQDIVYCWDYNNLAGVINYVAWNCQSQENAKGGTCQFYGNTDISYVKVETI</sequence>
<evidence type="ECO:0000313" key="2">
    <source>
        <dbReference type="EMBL" id="KZT32642.1"/>
    </source>
</evidence>
<accession>A0A165XX18</accession>
<dbReference type="Proteomes" id="UP000076798">
    <property type="component" value="Unassembled WGS sequence"/>
</dbReference>